<comment type="similarity">
    <text evidence="3">Belongs to the DegT/DnrJ/EryC1 family.</text>
</comment>
<dbReference type="EMBL" id="CP021023">
    <property type="protein sequence ID" value="ARN55968.1"/>
    <property type="molecule type" value="Genomic_DNA"/>
</dbReference>
<dbReference type="Pfam" id="PF01041">
    <property type="entry name" value="DegT_DnrJ_EryC1"/>
    <property type="match status" value="1"/>
</dbReference>
<dbReference type="KEGG" id="pbp:STSP1_00337"/>
<reference evidence="5" key="1">
    <citation type="submission" date="2017-04" db="EMBL/GenBank/DDBJ databases">
        <title>Comparative genomics and description of representatives of a novel lineage of planctomycetes thriving in anoxic sediments.</title>
        <authorList>
            <person name="Spring S."/>
            <person name="Bunk B."/>
            <person name="Sproer C."/>
        </authorList>
    </citation>
    <scope>NUCLEOTIDE SEQUENCE [LARGE SCALE GENOMIC DNA]</scope>
    <source>
        <strain evidence="5">ST-PulAB-D4</strain>
    </source>
</reference>
<dbReference type="InterPro" id="IPR015422">
    <property type="entry name" value="PyrdxlP-dep_Trfase_small"/>
</dbReference>
<evidence type="ECO:0000313" key="4">
    <source>
        <dbReference type="EMBL" id="ARN55968.1"/>
    </source>
</evidence>
<feature type="modified residue" description="N6-(pyridoxal phosphate)lysine" evidence="2">
    <location>
        <position position="184"/>
    </location>
</feature>
<feature type="active site" description="Proton acceptor" evidence="1">
    <location>
        <position position="184"/>
    </location>
</feature>
<protein>
    <submittedName>
        <fullName evidence="4">UDP-4-amino-4-deoxy-L-arabinose--oxoglutarate aminotransferase</fullName>
        <ecNumber evidence="4">2.6.1.87</ecNumber>
    </submittedName>
</protein>
<dbReference type="RefSeq" id="WP_085754688.1">
    <property type="nucleotide sequence ID" value="NZ_CP021023.1"/>
</dbReference>
<accession>A0A1W6LJJ9</accession>
<dbReference type="AlphaFoldDB" id="A0A1W6LJJ9"/>
<dbReference type="EC" id="2.6.1.87" evidence="4"/>
<dbReference type="Gene3D" id="3.40.640.10">
    <property type="entry name" value="Type I PLP-dependent aspartate aminotransferase-like (Major domain)"/>
    <property type="match status" value="1"/>
</dbReference>
<name>A0A1W6LJJ9_9BACT</name>
<dbReference type="PIRSF" id="PIRSF000390">
    <property type="entry name" value="PLP_StrS"/>
    <property type="match status" value="1"/>
</dbReference>
<dbReference type="InterPro" id="IPR000653">
    <property type="entry name" value="DegT/StrS_aminotransferase"/>
</dbReference>
<keyword evidence="4" id="KW-0808">Transferase</keyword>
<evidence type="ECO:0000256" key="2">
    <source>
        <dbReference type="PIRSR" id="PIRSR000390-2"/>
    </source>
</evidence>
<evidence type="ECO:0000313" key="5">
    <source>
        <dbReference type="Proteomes" id="UP000193334"/>
    </source>
</evidence>
<keyword evidence="2 3" id="KW-0663">Pyridoxal phosphate</keyword>
<dbReference type="STRING" id="1941349.STSP1_00337"/>
<dbReference type="InterPro" id="IPR015424">
    <property type="entry name" value="PyrdxlP-dep_Trfase"/>
</dbReference>
<dbReference type="GO" id="GO:0030170">
    <property type="term" value="F:pyridoxal phosphate binding"/>
    <property type="evidence" value="ECO:0007669"/>
    <property type="project" value="TreeGrafter"/>
</dbReference>
<evidence type="ECO:0000256" key="3">
    <source>
        <dbReference type="RuleBase" id="RU004508"/>
    </source>
</evidence>
<sequence>MNSPRIELSAPDITEKEIQAVTEVLRSGKLSLGPRLAEFEEAVKSLTGAKYAVAVNSGTSGLFLCLKAMGIAPGDEVITTPFTFIASVNVILQVGAKPVFVDIHPDYLNMNPDLIEEQITSNTKAIEAVHAFGNPWGIDEVQRIARSRDLLLIEDSCEAIGTVYKNIPAGMFGDAGFFAFYPNKQITTGEGGIIITNNELLADICRSLRNQGRSPNAGWLSHERVGYNFRLSDINCALGTAQLSRFEEIKQKRAQAAGKYIEKLNSDKRLIMPELPEDCNFSWFVFVVRLTEDYSLKQRNELLDMLRSEGVCASNYFPPVHLQPFIKAPLGIKEGCFPVTESVSSRTVALPFYSSLRDEQIDFVCEKLSLCLDRLYL</sequence>
<dbReference type="GO" id="GO:0000271">
    <property type="term" value="P:polysaccharide biosynthetic process"/>
    <property type="evidence" value="ECO:0007669"/>
    <property type="project" value="TreeGrafter"/>
</dbReference>
<dbReference type="PANTHER" id="PTHR30244">
    <property type="entry name" value="TRANSAMINASE"/>
    <property type="match status" value="1"/>
</dbReference>
<keyword evidence="4" id="KW-0032">Aminotransferase</keyword>
<organism evidence="4 5">
    <name type="scientific">Sedimentisphaera salicampi</name>
    <dbReference type="NCBI Taxonomy" id="1941349"/>
    <lineage>
        <taxon>Bacteria</taxon>
        <taxon>Pseudomonadati</taxon>
        <taxon>Planctomycetota</taxon>
        <taxon>Phycisphaerae</taxon>
        <taxon>Sedimentisphaerales</taxon>
        <taxon>Sedimentisphaeraceae</taxon>
        <taxon>Sedimentisphaera</taxon>
    </lineage>
</organism>
<gene>
    <name evidence="4" type="primary">arnB</name>
    <name evidence="4" type="ORF">STSP1_00337</name>
</gene>
<keyword evidence="5" id="KW-1185">Reference proteome</keyword>
<dbReference type="GO" id="GO:0099620">
    <property type="term" value="F:UDP-4-amino-4-deoxy-L-arabinose aminotransferase"/>
    <property type="evidence" value="ECO:0007669"/>
    <property type="project" value="UniProtKB-EC"/>
</dbReference>
<dbReference type="Proteomes" id="UP000193334">
    <property type="component" value="Chromosome"/>
</dbReference>
<dbReference type="SUPFAM" id="SSF53383">
    <property type="entry name" value="PLP-dependent transferases"/>
    <property type="match status" value="1"/>
</dbReference>
<dbReference type="PANTHER" id="PTHR30244:SF39">
    <property type="entry name" value="BLR3650 PROTEIN"/>
    <property type="match status" value="1"/>
</dbReference>
<dbReference type="Gene3D" id="3.90.1150.10">
    <property type="entry name" value="Aspartate Aminotransferase, domain 1"/>
    <property type="match status" value="1"/>
</dbReference>
<evidence type="ECO:0000256" key="1">
    <source>
        <dbReference type="PIRSR" id="PIRSR000390-1"/>
    </source>
</evidence>
<dbReference type="InterPro" id="IPR015421">
    <property type="entry name" value="PyrdxlP-dep_Trfase_major"/>
</dbReference>
<proteinExistence type="inferred from homology"/>
<dbReference type="CDD" id="cd00616">
    <property type="entry name" value="AHBA_syn"/>
    <property type="match status" value="1"/>
</dbReference>